<evidence type="ECO:0000313" key="1">
    <source>
        <dbReference type="EMBL" id="KAF7508614.1"/>
    </source>
</evidence>
<protein>
    <submittedName>
        <fullName evidence="1">Uncharacterized protein</fullName>
    </submittedName>
</protein>
<comment type="caution">
    <text evidence="1">The sequence shown here is derived from an EMBL/GenBank/DDBJ whole genome shotgun (WGS) entry which is preliminary data.</text>
</comment>
<proteinExistence type="predicted"/>
<name>A0A8H7E2Z3_9EURO</name>
<accession>A0A8H7E2Z3</accession>
<keyword evidence="2" id="KW-1185">Reference proteome</keyword>
<dbReference type="EMBL" id="JAACFV010000052">
    <property type="protein sequence ID" value="KAF7508614.1"/>
    <property type="molecule type" value="Genomic_DNA"/>
</dbReference>
<organism evidence="1 2">
    <name type="scientific">Endocarpon pusillum</name>
    <dbReference type="NCBI Taxonomy" id="364733"/>
    <lineage>
        <taxon>Eukaryota</taxon>
        <taxon>Fungi</taxon>
        <taxon>Dikarya</taxon>
        <taxon>Ascomycota</taxon>
        <taxon>Pezizomycotina</taxon>
        <taxon>Eurotiomycetes</taxon>
        <taxon>Chaetothyriomycetidae</taxon>
        <taxon>Verrucariales</taxon>
        <taxon>Verrucariaceae</taxon>
        <taxon>Endocarpon</taxon>
    </lineage>
</organism>
<dbReference type="Proteomes" id="UP000606974">
    <property type="component" value="Unassembled WGS sequence"/>
</dbReference>
<reference evidence="1" key="1">
    <citation type="submission" date="2020-02" db="EMBL/GenBank/DDBJ databases">
        <authorList>
            <person name="Palmer J.M."/>
        </authorList>
    </citation>
    <scope>NUCLEOTIDE SEQUENCE</scope>
    <source>
        <strain evidence="1">EPUS1.4</strain>
        <tissue evidence="1">Thallus</tissue>
    </source>
</reference>
<sequence>MERKPGIKRKMFLFTCFTIFPKNRRATRLADSSSASHIVPTTCGNLMICIVLVRLMTSSRISSDRFSAVKQADR</sequence>
<dbReference type="AlphaFoldDB" id="A0A8H7E2Z3"/>
<evidence type="ECO:0000313" key="2">
    <source>
        <dbReference type="Proteomes" id="UP000606974"/>
    </source>
</evidence>
<gene>
    <name evidence="1" type="ORF">GJ744_009163</name>
</gene>